<dbReference type="Proteomes" id="UP000549394">
    <property type="component" value="Unassembled WGS sequence"/>
</dbReference>
<evidence type="ECO:0000313" key="2">
    <source>
        <dbReference type="EMBL" id="CAD5126549.1"/>
    </source>
</evidence>
<gene>
    <name evidence="2" type="ORF">DGYR_LOCUS13787</name>
</gene>
<comment type="caution">
    <text evidence="2">The sequence shown here is derived from an EMBL/GenBank/DDBJ whole genome shotgun (WGS) entry which is preliminary data.</text>
</comment>
<organism evidence="2 3">
    <name type="scientific">Dimorphilus gyrociliatus</name>
    <dbReference type="NCBI Taxonomy" id="2664684"/>
    <lineage>
        <taxon>Eukaryota</taxon>
        <taxon>Metazoa</taxon>
        <taxon>Spiralia</taxon>
        <taxon>Lophotrochozoa</taxon>
        <taxon>Annelida</taxon>
        <taxon>Polychaeta</taxon>
        <taxon>Polychaeta incertae sedis</taxon>
        <taxon>Dinophilidae</taxon>
        <taxon>Dimorphilus</taxon>
    </lineage>
</organism>
<evidence type="ECO:0000313" key="3">
    <source>
        <dbReference type="Proteomes" id="UP000549394"/>
    </source>
</evidence>
<protein>
    <submittedName>
        <fullName evidence="2">DgyrCDS14647</fullName>
    </submittedName>
</protein>
<accession>A0A7I8WEE1</accession>
<dbReference type="EMBL" id="CAJFCJ010000060">
    <property type="protein sequence ID" value="CAD5126549.1"/>
    <property type="molecule type" value="Genomic_DNA"/>
</dbReference>
<reference evidence="2 3" key="1">
    <citation type="submission" date="2020-08" db="EMBL/GenBank/DDBJ databases">
        <authorList>
            <person name="Hejnol A."/>
        </authorList>
    </citation>
    <scope>NUCLEOTIDE SEQUENCE [LARGE SCALE GENOMIC DNA]</scope>
</reference>
<proteinExistence type="predicted"/>
<name>A0A7I8WEE1_9ANNE</name>
<keyword evidence="1" id="KW-0812">Transmembrane</keyword>
<feature type="transmembrane region" description="Helical" evidence="1">
    <location>
        <begin position="7"/>
        <end position="24"/>
    </location>
</feature>
<sequence length="625" mass="71592">MFDNKKAIYVLFIIISIMNVYSSLQADEKLINIASKLNGATCQANSVHPAYSKFDYKCNNALTPIWFNNNDWAGNCLGELCNSMQITIYFKKIYNIAAICFVRRIVDTYIYSKEARVSFSNCSEEIYNINSIKTCVLVSKESGENNSFITINFNSSTHQAMNSGFNTIFVYSFSNDTSDIDENVFINVADIELGASCVSSSSQNGQECTKALNRIFNNYWTPACGLLGQPTCIGQYINIVFPFLSQPYIYCYANRYDNNAYIKTMQLVWSSEFVEQLTNLPSDIYHHCYNYKYRPTIESSVNITITDVYSHNYIGLNYFKVFTKQIEENIYSIQSQYDVFYPLDQQLFDNFMAFAFKVKGEHTGHPADCSSFIMSFSDTSTILFKLNIDKIAENVKSSSITVYNSMNANIVEFKQSSALMSCDSWSEFWILLTDNQIKFGSGLAYDESILAIINTSINLNIKQISFKNGEHSIMNNIQILDKEGRRILLSNFPQCNNPQISNFLDKNLATCSTLKANPIYFEYQLTNAKGKMLFVKNSNLVMIFKKNVGIDMNIDIYITYKIKNDDLNDKICQLENFSGKNQYLVYNFVCEHIEKVESNVVSVKIFQNSVSEIHEIFLCDMFFEQ</sequence>
<evidence type="ECO:0000256" key="1">
    <source>
        <dbReference type="SAM" id="Phobius"/>
    </source>
</evidence>
<keyword evidence="3" id="KW-1185">Reference proteome</keyword>
<keyword evidence="1" id="KW-0472">Membrane</keyword>
<keyword evidence="1" id="KW-1133">Transmembrane helix</keyword>
<dbReference type="AlphaFoldDB" id="A0A7I8WEE1"/>